<evidence type="ECO:0000256" key="5">
    <source>
        <dbReference type="ARBA" id="ARBA00023027"/>
    </source>
</evidence>
<dbReference type="InterPro" id="IPR001750">
    <property type="entry name" value="ND/Mrp_TM"/>
</dbReference>
<keyword evidence="6 7" id="KW-0472">Membrane</keyword>
<feature type="transmembrane region" description="Helical" evidence="7">
    <location>
        <begin position="378"/>
        <end position="399"/>
    </location>
</feature>
<dbReference type="Pfam" id="PF00361">
    <property type="entry name" value="Proton_antipo_M"/>
    <property type="match status" value="1"/>
</dbReference>
<feature type="transmembrane region" description="Helical" evidence="7">
    <location>
        <begin position="336"/>
        <end position="357"/>
    </location>
</feature>
<dbReference type="GO" id="GO:0008137">
    <property type="term" value="F:NADH dehydrogenase (ubiquinone) activity"/>
    <property type="evidence" value="ECO:0007669"/>
    <property type="project" value="InterPro"/>
</dbReference>
<comment type="subcellular location">
    <subcellularLocation>
        <location evidence="1">Membrane</location>
        <topology evidence="1">Multi-pass membrane protein</topology>
    </subcellularLocation>
</comment>
<reference evidence="9" key="1">
    <citation type="journal article" date="2019" name="Genome Biol. Evol.">
        <title>Tracing the Evolution of the Plastome and Mitogenome in the Chloropicophyceae Uncovered Convergent tRNA Gene Losses and a Variant Plastid Genetic Code.</title>
        <authorList>
            <person name="Turmel M."/>
            <person name="Dos Santos A.L."/>
            <person name="Otis C."/>
            <person name="Sergerie R."/>
            <person name="Lemieux C."/>
        </authorList>
    </citation>
    <scope>NUCLEOTIDE SEQUENCE</scope>
</reference>
<accession>A0A4D6C4C4</accession>
<evidence type="ECO:0000313" key="9">
    <source>
        <dbReference type="EMBL" id="QBX98596.1"/>
    </source>
</evidence>
<keyword evidence="3" id="KW-1278">Translocase</keyword>
<keyword evidence="2 7" id="KW-0812">Transmembrane</keyword>
<proteinExistence type="inferred from homology"/>
<evidence type="ECO:0000259" key="8">
    <source>
        <dbReference type="Pfam" id="PF00361"/>
    </source>
</evidence>
<dbReference type="GO" id="GO:0042773">
    <property type="term" value="P:ATP synthesis coupled electron transport"/>
    <property type="evidence" value="ECO:0007669"/>
    <property type="project" value="InterPro"/>
</dbReference>
<feature type="transmembrane region" description="Helical" evidence="7">
    <location>
        <begin position="111"/>
        <end position="129"/>
    </location>
</feature>
<geneLocation type="mitochondrion" evidence="9"/>
<keyword evidence="4 7" id="KW-1133">Transmembrane helix</keyword>
<feature type="transmembrane region" description="Helical" evidence="7">
    <location>
        <begin position="210"/>
        <end position="231"/>
    </location>
</feature>
<evidence type="ECO:0000256" key="3">
    <source>
        <dbReference type="ARBA" id="ARBA00022967"/>
    </source>
</evidence>
<dbReference type="AlphaFoldDB" id="A0A4D6C4C4"/>
<keyword evidence="5" id="KW-0520">NAD</keyword>
<evidence type="ECO:0000256" key="7">
    <source>
        <dbReference type="SAM" id="Phobius"/>
    </source>
</evidence>
<feature type="transmembrane region" description="Helical" evidence="7">
    <location>
        <begin position="284"/>
        <end position="302"/>
    </location>
</feature>
<organism evidence="9">
    <name type="scientific">Chloroparvula sp. RCC999</name>
    <dbReference type="NCBI Taxonomy" id="2565276"/>
    <lineage>
        <taxon>Eukaryota</taxon>
        <taxon>Viridiplantae</taxon>
        <taxon>Chlorophyta</taxon>
        <taxon>Chloropicophyceae</taxon>
        <taxon>Chloropicales</taxon>
        <taxon>Chloropicaceae</taxon>
        <taxon>Chloroparvula</taxon>
    </lineage>
</organism>
<evidence type="ECO:0000256" key="2">
    <source>
        <dbReference type="ARBA" id="ARBA00022692"/>
    </source>
</evidence>
<dbReference type="NCBIfam" id="TIGR01770">
    <property type="entry name" value="NDH_I_N"/>
    <property type="match status" value="1"/>
</dbReference>
<feature type="transmembrane region" description="Helical" evidence="7">
    <location>
        <begin position="460"/>
        <end position="477"/>
    </location>
</feature>
<name>A0A4D6C4C4_9CHLO</name>
<dbReference type="HAMAP" id="MF_00445">
    <property type="entry name" value="NDH1_NuoN_1"/>
    <property type="match status" value="1"/>
</dbReference>
<feature type="transmembrane region" description="Helical" evidence="7">
    <location>
        <begin position="12"/>
        <end position="34"/>
    </location>
</feature>
<dbReference type="PANTHER" id="PTHR22773">
    <property type="entry name" value="NADH DEHYDROGENASE"/>
    <property type="match status" value="1"/>
</dbReference>
<protein>
    <submittedName>
        <fullName evidence="9">NADH dehydrogenase subunit 2</fullName>
    </submittedName>
</protein>
<gene>
    <name evidence="9" type="primary">nad2</name>
</gene>
<feature type="transmembrane region" description="Helical" evidence="7">
    <location>
        <begin position="41"/>
        <end position="63"/>
    </location>
</feature>
<feature type="transmembrane region" description="Helical" evidence="7">
    <location>
        <begin position="166"/>
        <end position="190"/>
    </location>
</feature>
<evidence type="ECO:0000256" key="6">
    <source>
        <dbReference type="ARBA" id="ARBA00023136"/>
    </source>
</evidence>
<dbReference type="EMBL" id="MK086002">
    <property type="protein sequence ID" value="QBX98596.1"/>
    <property type="molecule type" value="Genomic_DNA"/>
</dbReference>
<feature type="transmembrane region" description="Helical" evidence="7">
    <location>
        <begin position="83"/>
        <end position="104"/>
    </location>
</feature>
<feature type="domain" description="NADH:quinone oxidoreductase/Mrp antiporter transmembrane" evidence="8">
    <location>
        <begin position="131"/>
        <end position="429"/>
    </location>
</feature>
<keyword evidence="9" id="KW-0496">Mitochondrion</keyword>
<dbReference type="GO" id="GO:0016020">
    <property type="term" value="C:membrane"/>
    <property type="evidence" value="ECO:0007669"/>
    <property type="project" value="UniProtKB-SubCell"/>
</dbReference>
<evidence type="ECO:0000256" key="4">
    <source>
        <dbReference type="ARBA" id="ARBA00022989"/>
    </source>
</evidence>
<evidence type="ECO:0000256" key="1">
    <source>
        <dbReference type="ARBA" id="ARBA00004141"/>
    </source>
</evidence>
<feature type="transmembrane region" description="Helical" evidence="7">
    <location>
        <begin position="252"/>
        <end position="272"/>
    </location>
</feature>
<sequence length="496" mass="54800">MDYLSLFENDFLVLMPEIFLVYAACFLLMYGVLVSGAPEHAYVTNTGFLVILSLGLALLLLINGPVTDMLLMYNTLKVDYFTFYVQAWILIIGIGVVLMSFDYLKREKMYMYEYMVLVLLSCTSMLFMVASYDLIAMYLAVEFQSLAFYVIAASQRDSEFSTEAGLKYFFLGAFSSGILLFGSSLVYGYTGTTNLSDLATLYTGFESLNVASGGLYVGLMFVSVGFLFKLAAAPFHMWSPDVYQGSPTTVTAFFALTPKLAVLALLTKILYVGFYDIMGPWQKVVMVCSLASMVVGAIGALGQTNIKRLLAYSSIGHVGYMLMGLASGSVEGIQAMFVYMVIYVAMTFTTFCIVLSVRTADNKPVEYIHDLSHMSRSNPILAMTLALTMFSMAGVPPLAGFCSKFYLFFTALSSSLYPLAVVGVLSSVVSSFYYLRLIKTLYFDHTNTVHSYVSLDTEKAWVCALSFSVTMFLIMYPNPLFLASHKVALALCALIR</sequence>
<dbReference type="InterPro" id="IPR010096">
    <property type="entry name" value="NADH-Q_OxRdtase_suN/2"/>
</dbReference>
<feature type="transmembrane region" description="Helical" evidence="7">
    <location>
        <begin position="405"/>
        <end position="435"/>
    </location>
</feature>